<dbReference type="SMART" id="SM00220">
    <property type="entry name" value="S_TKc"/>
    <property type="match status" value="1"/>
</dbReference>
<keyword evidence="10" id="KW-1185">Reference proteome</keyword>
<dbReference type="GO" id="GO:0004674">
    <property type="term" value="F:protein serine/threonine kinase activity"/>
    <property type="evidence" value="ECO:0007669"/>
    <property type="project" value="UniProtKB-KW"/>
</dbReference>
<dbReference type="Gene3D" id="1.10.510.10">
    <property type="entry name" value="Transferase(Phosphotransferase) domain 1"/>
    <property type="match status" value="1"/>
</dbReference>
<dbReference type="PROSITE" id="PS50011">
    <property type="entry name" value="PROTEIN_KINASE_DOM"/>
    <property type="match status" value="1"/>
</dbReference>
<dbReference type="EMBL" id="CAMPGE010003039">
    <property type="protein sequence ID" value="CAI2361862.1"/>
    <property type="molecule type" value="Genomic_DNA"/>
</dbReference>
<feature type="compositionally biased region" description="Basic and acidic residues" evidence="6">
    <location>
        <begin position="180"/>
        <end position="194"/>
    </location>
</feature>
<feature type="compositionally biased region" description="Acidic residues" evidence="6">
    <location>
        <begin position="162"/>
        <end position="178"/>
    </location>
</feature>
<dbReference type="InterPro" id="IPR000719">
    <property type="entry name" value="Prot_kinase_dom"/>
</dbReference>
<dbReference type="InterPro" id="IPR000961">
    <property type="entry name" value="AGC-kinase_C"/>
</dbReference>
<dbReference type="CDD" id="cd05123">
    <property type="entry name" value="STKc_AGC"/>
    <property type="match status" value="1"/>
</dbReference>
<evidence type="ECO:0000256" key="4">
    <source>
        <dbReference type="ARBA" id="ARBA00022777"/>
    </source>
</evidence>
<proteinExistence type="predicted"/>
<evidence type="ECO:0000259" key="7">
    <source>
        <dbReference type="PROSITE" id="PS50011"/>
    </source>
</evidence>
<keyword evidence="1" id="KW-0723">Serine/threonine-protein kinase</keyword>
<dbReference type="GO" id="GO:0005524">
    <property type="term" value="F:ATP binding"/>
    <property type="evidence" value="ECO:0007669"/>
    <property type="project" value="UniProtKB-KW"/>
</dbReference>
<dbReference type="Proteomes" id="UP001295684">
    <property type="component" value="Unassembled WGS sequence"/>
</dbReference>
<keyword evidence="2" id="KW-0808">Transferase</keyword>
<protein>
    <submittedName>
        <fullName evidence="9">Uncharacterized protein</fullName>
    </submittedName>
</protein>
<evidence type="ECO:0000256" key="3">
    <source>
        <dbReference type="ARBA" id="ARBA00022741"/>
    </source>
</evidence>
<organism evidence="9 10">
    <name type="scientific">Euplotes crassus</name>
    <dbReference type="NCBI Taxonomy" id="5936"/>
    <lineage>
        <taxon>Eukaryota</taxon>
        <taxon>Sar</taxon>
        <taxon>Alveolata</taxon>
        <taxon>Ciliophora</taxon>
        <taxon>Intramacronucleata</taxon>
        <taxon>Spirotrichea</taxon>
        <taxon>Hypotrichia</taxon>
        <taxon>Euplotida</taxon>
        <taxon>Euplotidae</taxon>
        <taxon>Moneuplotes</taxon>
    </lineage>
</organism>
<dbReference type="PROSITE" id="PS51285">
    <property type="entry name" value="AGC_KINASE_CTER"/>
    <property type="match status" value="1"/>
</dbReference>
<dbReference type="PANTHER" id="PTHR24353">
    <property type="entry name" value="CYCLIC NUCLEOTIDE-DEPENDENT PROTEIN KINASE"/>
    <property type="match status" value="1"/>
</dbReference>
<gene>
    <name evidence="9" type="ORF">ECRASSUSDP1_LOCUS3176</name>
</gene>
<dbReference type="FunFam" id="1.10.510.10:FF:000008">
    <property type="entry name" value="Non-specific serine/threonine protein kinase"/>
    <property type="match status" value="1"/>
</dbReference>
<keyword evidence="5" id="KW-0067">ATP-binding</keyword>
<sequence>MEKTANIGANLFYQLPKFEEETVLVECVGHKDFLLFFKKMYNILVTDYRLIITDSSTNHEQRTIALGMLEGITKSRQSDYVVLHCGGEEDEIMEIQRKDILIDMVKRVFSTLTKKNLPIFVSVKKKLDEYVTSQEEAEQGISRMPDISLRDKTERLVHNSSSDEEEDADKENESDPTDDFVIKRTEPQQKKEKARMVDIYNKSDLIDYEQKGMTSSGLSETIFSRKKKEKAPKGKSYREENRKFRYQDEEKKSKIEETVGLEVLNEENSELSFESLDDYDDCANKEPKLEDFKIIKVLDKGSFGKVFLVENKLNGRFYAMKRIRKDVLIEKKQIENTQNEKKILLDLEHPFLLGMSYVIQNDLRIYFFLDFIEGGNLYQNMFKVKRFKEHQVKFFAAQLVLAFSFLHDHGIVHRDLKPENVLLGADGYLKLADFGLAKPLPKENPFTYSFCGTTEYLAPEIIKEQGHSFTVDWWTLGILVYELRTGRTPFLHKNTHQTTKLIKNGRIIFPDPVKHKIDMSEEFKDFITKLLHKKPSRRLGHNSSKDVLNHPWFKDIDWEKLKNKQIKSPYMPEIKEKNLKSHILGGISSSLGFNKKRRDEQGDVSETSLAPSKLDLVMKNKHKFDDF</sequence>
<evidence type="ECO:0000256" key="1">
    <source>
        <dbReference type="ARBA" id="ARBA00022527"/>
    </source>
</evidence>
<feature type="domain" description="AGC-kinase C-terminal" evidence="8">
    <location>
        <begin position="554"/>
        <end position="627"/>
    </location>
</feature>
<accession>A0AAD1X7Q1</accession>
<dbReference type="InterPro" id="IPR008271">
    <property type="entry name" value="Ser/Thr_kinase_AS"/>
</dbReference>
<keyword evidence="3" id="KW-0547">Nucleotide-binding</keyword>
<dbReference type="Pfam" id="PF00069">
    <property type="entry name" value="Pkinase"/>
    <property type="match status" value="1"/>
</dbReference>
<evidence type="ECO:0000256" key="5">
    <source>
        <dbReference type="ARBA" id="ARBA00022840"/>
    </source>
</evidence>
<dbReference type="InterPro" id="IPR045270">
    <property type="entry name" value="STKc_AGC"/>
</dbReference>
<dbReference type="AlphaFoldDB" id="A0AAD1X7Q1"/>
<dbReference type="SUPFAM" id="SSF56112">
    <property type="entry name" value="Protein kinase-like (PK-like)"/>
    <property type="match status" value="1"/>
</dbReference>
<evidence type="ECO:0000256" key="6">
    <source>
        <dbReference type="SAM" id="MobiDB-lite"/>
    </source>
</evidence>
<evidence type="ECO:0000313" key="10">
    <source>
        <dbReference type="Proteomes" id="UP001295684"/>
    </source>
</evidence>
<evidence type="ECO:0000259" key="8">
    <source>
        <dbReference type="PROSITE" id="PS51285"/>
    </source>
</evidence>
<dbReference type="InterPro" id="IPR011009">
    <property type="entry name" value="Kinase-like_dom_sf"/>
</dbReference>
<dbReference type="PROSITE" id="PS00108">
    <property type="entry name" value="PROTEIN_KINASE_ST"/>
    <property type="match status" value="1"/>
</dbReference>
<feature type="region of interest" description="Disordered" evidence="6">
    <location>
        <begin position="134"/>
        <end position="194"/>
    </location>
</feature>
<evidence type="ECO:0000256" key="2">
    <source>
        <dbReference type="ARBA" id="ARBA00022679"/>
    </source>
</evidence>
<dbReference type="Gene3D" id="3.30.200.20">
    <property type="entry name" value="Phosphorylase Kinase, domain 1"/>
    <property type="match status" value="1"/>
</dbReference>
<reference evidence="9" key="1">
    <citation type="submission" date="2023-07" db="EMBL/GenBank/DDBJ databases">
        <authorList>
            <consortium name="AG Swart"/>
            <person name="Singh M."/>
            <person name="Singh A."/>
            <person name="Seah K."/>
            <person name="Emmerich C."/>
        </authorList>
    </citation>
    <scope>NUCLEOTIDE SEQUENCE</scope>
    <source>
        <strain evidence="9">DP1</strain>
    </source>
</reference>
<evidence type="ECO:0000313" key="9">
    <source>
        <dbReference type="EMBL" id="CAI2361862.1"/>
    </source>
</evidence>
<feature type="domain" description="Protein kinase" evidence="7">
    <location>
        <begin position="292"/>
        <end position="553"/>
    </location>
</feature>
<comment type="caution">
    <text evidence="9">The sequence shown here is derived from an EMBL/GenBank/DDBJ whole genome shotgun (WGS) entry which is preliminary data.</text>
</comment>
<keyword evidence="4" id="KW-0418">Kinase</keyword>
<feature type="compositionally biased region" description="Basic and acidic residues" evidence="6">
    <location>
        <begin position="148"/>
        <end position="157"/>
    </location>
</feature>
<name>A0AAD1X7Q1_EUPCR</name>